<dbReference type="PANTHER" id="PTHR48125:SF12">
    <property type="entry name" value="AT HOOK TRANSCRIPTION FACTOR FAMILY-RELATED"/>
    <property type="match status" value="1"/>
</dbReference>
<dbReference type="InterPro" id="IPR000008">
    <property type="entry name" value="C2_dom"/>
</dbReference>
<feature type="compositionally biased region" description="Basic and acidic residues" evidence="2">
    <location>
        <begin position="109"/>
        <end position="128"/>
    </location>
</feature>
<feature type="region of interest" description="Disordered" evidence="2">
    <location>
        <begin position="434"/>
        <end position="453"/>
    </location>
</feature>
<feature type="domain" description="C2" evidence="3">
    <location>
        <begin position="543"/>
        <end position="673"/>
    </location>
</feature>
<dbReference type="AlphaFoldDB" id="A0A9W7BA18"/>
<keyword evidence="5" id="KW-1185">Reference proteome</keyword>
<feature type="coiled-coil region" evidence="1">
    <location>
        <begin position="343"/>
        <end position="377"/>
    </location>
</feature>
<sequence length="706" mass="80924">MEDPTYLRTGESDEEPNKRLQEHRKKAGSLKREIERVENQWRIEEVETREVEESPPPPQATSSQSPQPPKPPLSPDSIEESHVQVEIAMVASPPPKPLPPPPEPTPRPGGDRNSLRPDNNRNSKDLKPRPNYPENPTEKIVSYTTIRNPEPTESEPSPPPPKPKPARRRNPPKSKEPLHFPPPPPVPFEELNLQLINDVRSYHSATVKRLKEYKKKNDPTFKKHQTMETLKKERSEEQVKRVVKLQNQAVSRSVKINTMRRDINPIGSPNVDGRLGLGESTAAQKLTAKEKAQREYARRRAVERIRTAKEGEKKREDRIRKTMEDKREEERVKREERIRMFVNKQEERERKEQDQHLRQQLRERRRQEALFQEVEDAGGPDRLESARERVRERLESDYFLAAEVKAGDFTSTPLEEKTNELLQYIAPMPHVEPQPIISPTKSSRDDEPLSLWDDITPQPIVSIDTSQPPRQPPAAPQTRKSAIEANLKVIKTAVEAIDKQQRDIKEIQARVKFRQEQTPITPKQQSTGTKSTKATPMSAMSADSLASDLSPDPRRRVPPNPTYNLIFTVHNCVNLPQLLSTTNAYCVCTFNGEKKRSKVADSSNSPIFNENFVFQNVRVIKYDAETGAVKGEDKVGVQLEFYSKNVFVSDDYLGKVWCDIEEEEGEASCRLEPKVSSVVLTDLDLGTVKVSWRRDFWVNMSNEDND</sequence>
<evidence type="ECO:0000256" key="1">
    <source>
        <dbReference type="SAM" id="Coils"/>
    </source>
</evidence>
<feature type="compositionally biased region" description="Pro residues" evidence="2">
    <location>
        <begin position="92"/>
        <end position="107"/>
    </location>
</feature>
<dbReference type="PROSITE" id="PS50004">
    <property type="entry name" value="C2"/>
    <property type="match status" value="1"/>
</dbReference>
<evidence type="ECO:0000313" key="4">
    <source>
        <dbReference type="EMBL" id="GMH84165.1"/>
    </source>
</evidence>
<evidence type="ECO:0000256" key="2">
    <source>
        <dbReference type="SAM" id="MobiDB-lite"/>
    </source>
</evidence>
<name>A0A9W7BA18_9STRA</name>
<dbReference type="PANTHER" id="PTHR48125">
    <property type="entry name" value="LP07818P1"/>
    <property type="match status" value="1"/>
</dbReference>
<dbReference type="InterPro" id="IPR035892">
    <property type="entry name" value="C2_domain_sf"/>
</dbReference>
<protein>
    <recommendedName>
        <fullName evidence="3">C2 domain-containing protein</fullName>
    </recommendedName>
</protein>
<dbReference type="SUPFAM" id="SSF49562">
    <property type="entry name" value="C2 domain (Calcium/lipid-binding domain, CaLB)"/>
    <property type="match status" value="1"/>
</dbReference>
<dbReference type="CDD" id="cd00030">
    <property type="entry name" value="C2"/>
    <property type="match status" value="1"/>
</dbReference>
<dbReference type="SMART" id="SM00239">
    <property type="entry name" value="C2"/>
    <property type="match status" value="1"/>
</dbReference>
<organism evidence="4 5">
    <name type="scientific">Triparma verrucosa</name>
    <dbReference type="NCBI Taxonomy" id="1606542"/>
    <lineage>
        <taxon>Eukaryota</taxon>
        <taxon>Sar</taxon>
        <taxon>Stramenopiles</taxon>
        <taxon>Ochrophyta</taxon>
        <taxon>Bolidophyceae</taxon>
        <taxon>Parmales</taxon>
        <taxon>Triparmaceae</taxon>
        <taxon>Triparma</taxon>
    </lineage>
</organism>
<dbReference type="Proteomes" id="UP001165160">
    <property type="component" value="Unassembled WGS sequence"/>
</dbReference>
<feature type="region of interest" description="Disordered" evidence="2">
    <location>
        <begin position="459"/>
        <end position="480"/>
    </location>
</feature>
<feature type="compositionally biased region" description="Basic and acidic residues" evidence="2">
    <location>
        <begin position="30"/>
        <end position="52"/>
    </location>
</feature>
<evidence type="ECO:0000259" key="3">
    <source>
        <dbReference type="PROSITE" id="PS50004"/>
    </source>
</evidence>
<proteinExistence type="predicted"/>
<keyword evidence="1" id="KW-0175">Coiled coil</keyword>
<accession>A0A9W7BA18</accession>
<dbReference type="Gene3D" id="2.60.40.150">
    <property type="entry name" value="C2 domain"/>
    <property type="match status" value="1"/>
</dbReference>
<reference evidence="5" key="1">
    <citation type="journal article" date="2023" name="Commun. Biol.">
        <title>Genome analysis of Parmales, the sister group of diatoms, reveals the evolutionary specialization of diatoms from phago-mixotrophs to photoautotrophs.</title>
        <authorList>
            <person name="Ban H."/>
            <person name="Sato S."/>
            <person name="Yoshikawa S."/>
            <person name="Yamada K."/>
            <person name="Nakamura Y."/>
            <person name="Ichinomiya M."/>
            <person name="Sato N."/>
            <person name="Blanc-Mathieu R."/>
            <person name="Endo H."/>
            <person name="Kuwata A."/>
            <person name="Ogata H."/>
        </authorList>
    </citation>
    <scope>NUCLEOTIDE SEQUENCE [LARGE SCALE GENOMIC DNA]</scope>
    <source>
        <strain evidence="5">NIES 3699</strain>
    </source>
</reference>
<evidence type="ECO:0000313" key="5">
    <source>
        <dbReference type="Proteomes" id="UP001165160"/>
    </source>
</evidence>
<feature type="region of interest" description="Disordered" evidence="2">
    <location>
        <begin position="307"/>
        <end position="328"/>
    </location>
</feature>
<comment type="caution">
    <text evidence="4">The sequence shown here is derived from an EMBL/GenBank/DDBJ whole genome shotgun (WGS) entry which is preliminary data.</text>
</comment>
<gene>
    <name evidence="4" type="ORF">TrVE_jg7121</name>
</gene>
<feature type="region of interest" description="Disordered" evidence="2">
    <location>
        <begin position="514"/>
        <end position="556"/>
    </location>
</feature>
<dbReference type="Pfam" id="PF00168">
    <property type="entry name" value="C2"/>
    <property type="match status" value="1"/>
</dbReference>
<feature type="compositionally biased region" description="Low complexity" evidence="2">
    <location>
        <begin position="536"/>
        <end position="550"/>
    </location>
</feature>
<feature type="compositionally biased region" description="Polar residues" evidence="2">
    <location>
        <begin position="516"/>
        <end position="535"/>
    </location>
</feature>
<dbReference type="EMBL" id="BRXX01000034">
    <property type="protein sequence ID" value="GMH84165.1"/>
    <property type="molecule type" value="Genomic_DNA"/>
</dbReference>
<dbReference type="PRINTS" id="PR01217">
    <property type="entry name" value="PRICHEXTENSN"/>
</dbReference>
<feature type="region of interest" description="Disordered" evidence="2">
    <location>
        <begin position="1"/>
        <end position="189"/>
    </location>
</feature>